<evidence type="ECO:0000313" key="2">
    <source>
        <dbReference type="EMBL" id="MBM7591178.1"/>
    </source>
</evidence>
<feature type="transmembrane region" description="Helical" evidence="1">
    <location>
        <begin position="487"/>
        <end position="511"/>
    </location>
</feature>
<feature type="transmembrane region" description="Helical" evidence="1">
    <location>
        <begin position="571"/>
        <end position="591"/>
    </location>
</feature>
<keyword evidence="1" id="KW-0472">Membrane</keyword>
<name>A0A938Y0Y8_9BACL</name>
<dbReference type="InterPro" id="IPR053058">
    <property type="entry name" value="Mulikevirus_tape_measure"/>
</dbReference>
<keyword evidence="3" id="KW-1185">Reference proteome</keyword>
<feature type="transmembrane region" description="Helical" evidence="1">
    <location>
        <begin position="418"/>
        <end position="443"/>
    </location>
</feature>
<gene>
    <name evidence="2" type="ORF">JOD01_002805</name>
</gene>
<dbReference type="PANTHER" id="PTHR38812:SF2">
    <property type="entry name" value="MU-LIKE PROPHAGE FLUMU PROTEIN GP42"/>
    <property type="match status" value="1"/>
</dbReference>
<dbReference type="EMBL" id="JAFBEB010000010">
    <property type="protein sequence ID" value="MBM7591178.1"/>
    <property type="molecule type" value="Genomic_DNA"/>
</dbReference>
<organism evidence="2 3">
    <name type="scientific">Brevibacillus fulvus</name>
    <dbReference type="NCBI Taxonomy" id="1125967"/>
    <lineage>
        <taxon>Bacteria</taxon>
        <taxon>Bacillati</taxon>
        <taxon>Bacillota</taxon>
        <taxon>Bacilli</taxon>
        <taxon>Bacillales</taxon>
        <taxon>Paenibacillaceae</taxon>
        <taxon>Brevibacillus</taxon>
    </lineage>
</organism>
<sequence>MREFVMGARLTLADVFSRPMSAIREATDMFRGSVERANGATDHWVDANGRLRNSLGQYVARAREAEHQVEANAHATSNWRDKLISLQGAMAAIAGAAVFKQAYNWLIDSNAQMEQYKNTLTVVMGSQEKATKTLEWATKFAAQTPFEIPQIVEATTRMQAYGIQADKTLGIVGDMASVMGKDLMQAVEAVADAQTGELERLKEFGITKQMIQDQAKLLGSNPINSKGQITDQKAFNAALFSLMEKRFKGGMEMQSKSFKGMLSNVSDFMGTMGRKLGQPLFDKAKEGLGSFLDWLNRLQSNGSIDAFVTKVQQGGKILRDTFMYAYSWVVTLAETIQPVLQPVIDWAANVGLPAVGAGLKQVFQWAKAFAEYVDANWSTIAPFIQGIVIALGAYVAITKTVRAVTLAWQAAQWAVNVAMALNPLGLIIVGIGLLIGAIIYLLGGFDNFKAKVAEIWGYTVQAWNNIWAVVQPILAQMWANMVATWNAILAAVLPVLNTIWTGIQNVFNAILSFWNTWGSTIMAFWSILWAGIVGYAGAALQGLWTLIVNVFNVIMTVVQGVWGVIAGIIQTAWSIITGIFSVGLNLLSGNWSGAWQAMLDMLTGVKDGIVNFFGGLKNLFWDSGKAIIQTLVDGIKSMVDAPVAAIKSVLEKVREYLPFSDAKRGPLSELTYSGGAIMTTLATGVGNKAGTLHNAMADSFAAAPKLTGSASFQADVNAAGSVPAASGAANINPAGTPAQGGSVQKTVTIQKLFDKLELHDVGNKDADSLVEEIMHKLHDRLQKADEVLGNAEMGALL</sequence>
<comment type="caution">
    <text evidence="2">The sequence shown here is derived from an EMBL/GenBank/DDBJ whole genome shotgun (WGS) entry which is preliminary data.</text>
</comment>
<keyword evidence="1" id="KW-1133">Transmembrane helix</keyword>
<feature type="transmembrane region" description="Helical" evidence="1">
    <location>
        <begin position="543"/>
        <end position="565"/>
    </location>
</feature>
<evidence type="ECO:0000256" key="1">
    <source>
        <dbReference type="SAM" id="Phobius"/>
    </source>
</evidence>
<proteinExistence type="predicted"/>
<accession>A0A938Y0Y8</accession>
<dbReference type="PANTHER" id="PTHR38812">
    <property type="entry name" value="MU-LIKE PROPHAGE FLUMU PROTEIN GP42"/>
    <property type="match status" value="1"/>
</dbReference>
<feature type="transmembrane region" description="Helical" evidence="1">
    <location>
        <begin position="517"/>
        <end position="536"/>
    </location>
</feature>
<protein>
    <submittedName>
        <fullName evidence="2">Phage-related protein</fullName>
    </submittedName>
</protein>
<dbReference type="RefSeq" id="WP_204518914.1">
    <property type="nucleotide sequence ID" value="NZ_BAABIN010000012.1"/>
</dbReference>
<dbReference type="Proteomes" id="UP000717624">
    <property type="component" value="Unassembled WGS sequence"/>
</dbReference>
<evidence type="ECO:0000313" key="3">
    <source>
        <dbReference type="Proteomes" id="UP000717624"/>
    </source>
</evidence>
<reference evidence="2" key="1">
    <citation type="submission" date="2021-01" db="EMBL/GenBank/DDBJ databases">
        <title>Genomic Encyclopedia of Type Strains, Phase IV (KMG-IV): sequencing the most valuable type-strain genomes for metagenomic binning, comparative biology and taxonomic classification.</title>
        <authorList>
            <person name="Goeker M."/>
        </authorList>
    </citation>
    <scope>NUCLEOTIDE SEQUENCE</scope>
    <source>
        <strain evidence="2">DSM 25523</strain>
    </source>
</reference>
<keyword evidence="1" id="KW-0812">Transmembrane</keyword>
<dbReference type="AlphaFoldDB" id="A0A938Y0Y8"/>
<feature type="transmembrane region" description="Helical" evidence="1">
    <location>
        <begin position="377"/>
        <end position="397"/>
    </location>
</feature>